<name>A0A5P2XH68_STRST</name>
<sequence length="118" mass="12729">MRELMRWESDDGPVVVEVDSREAGYRSVSRRDEDGIREVEGRFEAALGNVRGAALSALRTFRERALDPDGIELEFGVKLSAAAGAVIAKTAAEGHLTVKLTWSKGDAREGAEGAVRGE</sequence>
<dbReference type="KEGG" id="sspb:CP982_33355"/>
<protein>
    <recommendedName>
        <fullName evidence="1">Trypsin-co-occurring domain-containing protein</fullName>
    </recommendedName>
</protein>
<dbReference type="InterPro" id="IPR045794">
    <property type="entry name" value="Trypco1"/>
</dbReference>
<dbReference type="Proteomes" id="UP000326505">
    <property type="component" value="Chromosome"/>
</dbReference>
<dbReference type="Pfam" id="PF19493">
    <property type="entry name" value="Trypco1"/>
    <property type="match status" value="1"/>
</dbReference>
<accession>A0A5P2XH68</accession>
<dbReference type="Proteomes" id="UP000549009">
    <property type="component" value="Unassembled WGS sequence"/>
</dbReference>
<evidence type="ECO:0000313" key="4">
    <source>
        <dbReference type="Proteomes" id="UP000326505"/>
    </source>
</evidence>
<dbReference type="AlphaFoldDB" id="A0A5P2XH68"/>
<reference evidence="2 5" key="2">
    <citation type="submission" date="2020-08" db="EMBL/GenBank/DDBJ databases">
        <title>Genomic Encyclopedia of Type Strains, Phase III (KMG-III): the genomes of soil and plant-associated and newly described type strains.</title>
        <authorList>
            <person name="Whitman W."/>
        </authorList>
    </citation>
    <scope>NUCLEOTIDE SEQUENCE [LARGE SCALE GENOMIC DNA]</scope>
    <source>
        <strain evidence="2 5">CECT 3146</strain>
    </source>
</reference>
<keyword evidence="5" id="KW-1185">Reference proteome</keyword>
<reference evidence="3 4" key="1">
    <citation type="submission" date="2017-09" db="EMBL/GenBank/DDBJ databases">
        <authorList>
            <person name="Lee N."/>
            <person name="Cho B.-K."/>
        </authorList>
    </citation>
    <scope>NUCLEOTIDE SEQUENCE [LARGE SCALE GENOMIC DNA]</scope>
    <source>
        <strain evidence="3 4">ATCC 27465</strain>
    </source>
</reference>
<evidence type="ECO:0000259" key="1">
    <source>
        <dbReference type="Pfam" id="PF19493"/>
    </source>
</evidence>
<dbReference type="RefSeq" id="WP_150513853.1">
    <property type="nucleotide sequence ID" value="NZ_BMSQ01000002.1"/>
</dbReference>
<proteinExistence type="predicted"/>
<dbReference type="EMBL" id="JACHJD010000012">
    <property type="protein sequence ID" value="MBB5107058.1"/>
    <property type="molecule type" value="Genomic_DNA"/>
</dbReference>
<evidence type="ECO:0000313" key="3">
    <source>
        <dbReference type="EMBL" id="QEV62994.1"/>
    </source>
</evidence>
<gene>
    <name evidence="3" type="ORF">CP982_33355</name>
    <name evidence="2" type="ORF">FHS40_006174</name>
</gene>
<evidence type="ECO:0000313" key="5">
    <source>
        <dbReference type="Proteomes" id="UP000549009"/>
    </source>
</evidence>
<dbReference type="OrthoDB" id="574243at2"/>
<dbReference type="EMBL" id="CP023690">
    <property type="protein sequence ID" value="QEV62994.1"/>
    <property type="molecule type" value="Genomic_DNA"/>
</dbReference>
<dbReference type="NCBIfam" id="NF041216">
    <property type="entry name" value="CU044_2847_fam"/>
    <property type="match status" value="1"/>
</dbReference>
<organism evidence="3 4">
    <name type="scientific">Streptomyces spectabilis</name>
    <dbReference type="NCBI Taxonomy" id="68270"/>
    <lineage>
        <taxon>Bacteria</taxon>
        <taxon>Bacillati</taxon>
        <taxon>Actinomycetota</taxon>
        <taxon>Actinomycetes</taxon>
        <taxon>Kitasatosporales</taxon>
        <taxon>Streptomycetaceae</taxon>
        <taxon>Streptomyces</taxon>
    </lineage>
</organism>
<feature type="domain" description="Trypsin-co-occurring" evidence="1">
    <location>
        <begin position="10"/>
        <end position="104"/>
    </location>
</feature>
<evidence type="ECO:0000313" key="2">
    <source>
        <dbReference type="EMBL" id="MBB5107058.1"/>
    </source>
</evidence>